<dbReference type="InterPro" id="IPR009659">
    <property type="entry name" value="DUF1249"/>
</dbReference>
<dbReference type="AlphaFoldDB" id="A0A0Q9YV98"/>
<organism evidence="1">
    <name type="scientific">Candidatus Berkiella aquae</name>
    <dbReference type="NCBI Taxonomy" id="295108"/>
    <lineage>
        <taxon>Bacteria</taxon>
        <taxon>Pseudomonadati</taxon>
        <taxon>Pseudomonadota</taxon>
        <taxon>Gammaproteobacteria</taxon>
        <taxon>Candidatus Berkiellales</taxon>
        <taxon>Candidatus Berkiellaceae</taxon>
        <taxon>Candidatus Berkiella</taxon>
    </lineage>
</organism>
<dbReference type="STRING" id="295108.HT99x_02276"/>
<reference evidence="1" key="1">
    <citation type="submission" date="2015-09" db="EMBL/GenBank/DDBJ databases">
        <title>Draft Genome Sequences of Two Novel Amoeba-resistant Intranuclear Bacteria, Candidatus Berkiella cookevillensis and Candidatus Berkiella aquae.</title>
        <authorList>
            <person name="Mehari Y.T."/>
            <person name="Arivett B.A."/>
            <person name="Farone A.L."/>
            <person name="Gunderson J.H."/>
            <person name="Farone M.B."/>
        </authorList>
    </citation>
    <scope>NUCLEOTIDE SEQUENCE [LARGE SCALE GENOMIC DNA]</scope>
    <source>
        <strain evidence="1">HT99</strain>
    </source>
</reference>
<dbReference type="Pfam" id="PF06853">
    <property type="entry name" value="DUF1249"/>
    <property type="match status" value="1"/>
</dbReference>
<evidence type="ECO:0000313" key="1">
    <source>
        <dbReference type="EMBL" id="KRG20545.1"/>
    </source>
</evidence>
<dbReference type="PANTHER" id="PTHR38774:SF1">
    <property type="entry name" value="CYTOPLASMIC PROTEIN"/>
    <property type="match status" value="1"/>
</dbReference>
<comment type="caution">
    <text evidence="1">The sequence shown here is derived from an EMBL/GenBank/DDBJ whole genome shotgun (WGS) entry which is preliminary data.</text>
</comment>
<protein>
    <submittedName>
        <fullName evidence="1">Putative dehydrogenase</fullName>
    </submittedName>
</protein>
<dbReference type="PANTHER" id="PTHR38774">
    <property type="entry name" value="CYTOPLASMIC PROTEIN-RELATED"/>
    <property type="match status" value="1"/>
</dbReference>
<name>A0A0Q9YV98_9GAMM</name>
<sequence length="149" mass="17413">MVKREDEQSTTCVYTQTMNFNAYMACCSANYQRMRQLLPKEYDIGDAFRWDLGAVGLFEVILETRQTYTDVYRVAYRALQNSRWLTNFVVQLKLYHDASLAEVTAYLTPQGTMQLFSEPAPNKLPYWEKWQMNHLVCDALLCCLNHQGT</sequence>
<gene>
    <name evidence="1" type="ORF">HT99x_02276</name>
</gene>
<dbReference type="EMBL" id="LKAJ01000010">
    <property type="protein sequence ID" value="KRG20545.1"/>
    <property type="molecule type" value="Genomic_DNA"/>
</dbReference>
<accession>A0A0Q9YV98</accession>
<proteinExistence type="predicted"/>